<dbReference type="EMBL" id="JAKEVY010000003">
    <property type="protein sequence ID" value="MCF1715202.1"/>
    <property type="molecule type" value="Genomic_DNA"/>
</dbReference>
<accession>A0ABS9BHY6</accession>
<proteinExistence type="predicted"/>
<comment type="caution">
    <text evidence="1">The sequence shown here is derived from an EMBL/GenBank/DDBJ whole genome shotgun (WGS) entry which is preliminary data.</text>
</comment>
<dbReference type="RefSeq" id="WP_234866158.1">
    <property type="nucleotide sequence ID" value="NZ_JAKEVY010000003.1"/>
</dbReference>
<reference evidence="1 2" key="1">
    <citation type="submission" date="2022-01" db="EMBL/GenBank/DDBJ databases">
        <title>Flavihumibacter sp. nov., isolated from sediment of a river.</title>
        <authorList>
            <person name="Liu H."/>
        </authorList>
    </citation>
    <scope>NUCLEOTIDE SEQUENCE [LARGE SCALE GENOMIC DNA]</scope>
    <source>
        <strain evidence="1 2">RY-1</strain>
    </source>
</reference>
<evidence type="ECO:0000313" key="2">
    <source>
        <dbReference type="Proteomes" id="UP001200145"/>
    </source>
</evidence>
<name>A0ABS9BHY6_9BACT</name>
<organism evidence="1 2">
    <name type="scientific">Flavihumibacter fluminis</name>
    <dbReference type="NCBI Taxonomy" id="2909236"/>
    <lineage>
        <taxon>Bacteria</taxon>
        <taxon>Pseudomonadati</taxon>
        <taxon>Bacteroidota</taxon>
        <taxon>Chitinophagia</taxon>
        <taxon>Chitinophagales</taxon>
        <taxon>Chitinophagaceae</taxon>
        <taxon>Flavihumibacter</taxon>
    </lineage>
</organism>
<sequence>MKSPLIIHLEEYMGAKMPEIDAVTQETTNTSNGMAGKLAQGAMAAGLVVLYKYSRSIDGAEYLAKTSPTDLNLSQLLNQKHQVLVTQLAGYAGSSEIQANTMLSAVVREAMFFVHRENKNHREASAVQTYFGNQRQAILGHLPPELGLGEIMKDETLDDRTNKMEGPISSIAHAIEDIFSSSGASKKD</sequence>
<protein>
    <submittedName>
        <fullName evidence="1">Uncharacterized protein</fullName>
    </submittedName>
</protein>
<dbReference type="Proteomes" id="UP001200145">
    <property type="component" value="Unassembled WGS sequence"/>
</dbReference>
<keyword evidence="2" id="KW-1185">Reference proteome</keyword>
<gene>
    <name evidence="1" type="ORF">L0U88_11250</name>
</gene>
<evidence type="ECO:0000313" key="1">
    <source>
        <dbReference type="EMBL" id="MCF1715202.1"/>
    </source>
</evidence>